<dbReference type="EMBL" id="CAHIKZ030003065">
    <property type="protein sequence ID" value="CAE1295733.1"/>
    <property type="molecule type" value="Genomic_DNA"/>
</dbReference>
<dbReference type="GO" id="GO:0051233">
    <property type="term" value="C:spindle midzone"/>
    <property type="evidence" value="ECO:0007669"/>
    <property type="project" value="TreeGrafter"/>
</dbReference>
<dbReference type="GO" id="GO:0005634">
    <property type="term" value="C:nucleus"/>
    <property type="evidence" value="ECO:0007669"/>
    <property type="project" value="UniProtKB-SubCell"/>
</dbReference>
<evidence type="ECO:0000256" key="8">
    <source>
        <dbReference type="ARBA" id="ARBA00023306"/>
    </source>
</evidence>
<evidence type="ECO:0000256" key="1">
    <source>
        <dbReference type="ARBA" id="ARBA00004123"/>
    </source>
</evidence>
<feature type="region of interest" description="Disordered" evidence="10">
    <location>
        <begin position="1"/>
        <end position="28"/>
    </location>
</feature>
<keyword evidence="6" id="KW-0498">Mitosis</keyword>
<dbReference type="InterPro" id="IPR046466">
    <property type="entry name" value="Borealin_C"/>
</dbReference>
<dbReference type="GO" id="GO:0051301">
    <property type="term" value="P:cell division"/>
    <property type="evidence" value="ECO:0007669"/>
    <property type="project" value="UniProtKB-KW"/>
</dbReference>
<evidence type="ECO:0000256" key="10">
    <source>
        <dbReference type="SAM" id="MobiDB-lite"/>
    </source>
</evidence>
<dbReference type="AlphaFoldDB" id="A0A812DDY5"/>
<comment type="subcellular location">
    <subcellularLocation>
        <location evidence="2">Chromosome</location>
        <location evidence="2">Centromere</location>
    </subcellularLocation>
    <subcellularLocation>
        <location evidence="1">Nucleus</location>
    </subcellularLocation>
</comment>
<evidence type="ECO:0000256" key="9">
    <source>
        <dbReference type="ARBA" id="ARBA00023328"/>
    </source>
</evidence>
<protein>
    <submittedName>
        <fullName evidence="13">CDCA8</fullName>
    </submittedName>
</protein>
<keyword evidence="7" id="KW-0539">Nucleus</keyword>
<dbReference type="InterPro" id="IPR018867">
    <property type="entry name" value="Cell_div_borealin"/>
</dbReference>
<evidence type="ECO:0000313" key="14">
    <source>
        <dbReference type="Proteomes" id="UP000597762"/>
    </source>
</evidence>
<feature type="domain" description="Borealin N-terminal" evidence="11">
    <location>
        <begin position="33"/>
        <end position="88"/>
    </location>
</feature>
<keyword evidence="4" id="KW-0158">Chromosome</keyword>
<evidence type="ECO:0000256" key="3">
    <source>
        <dbReference type="ARBA" id="ARBA00009914"/>
    </source>
</evidence>
<dbReference type="InterPro" id="IPR018851">
    <property type="entry name" value="Borealin_N"/>
</dbReference>
<dbReference type="PANTHER" id="PTHR16040">
    <property type="entry name" value="AUSTRALIN, ISOFORM A-RELATED"/>
    <property type="match status" value="1"/>
</dbReference>
<gene>
    <name evidence="13" type="ORF">SPHA_51084</name>
</gene>
<dbReference type="Proteomes" id="UP000597762">
    <property type="component" value="Unassembled WGS sequence"/>
</dbReference>
<evidence type="ECO:0000259" key="11">
    <source>
        <dbReference type="Pfam" id="PF10444"/>
    </source>
</evidence>
<evidence type="ECO:0000256" key="7">
    <source>
        <dbReference type="ARBA" id="ARBA00023242"/>
    </source>
</evidence>
<evidence type="ECO:0000256" key="6">
    <source>
        <dbReference type="ARBA" id="ARBA00022776"/>
    </source>
</evidence>
<dbReference type="Pfam" id="PF10512">
    <property type="entry name" value="Borealin"/>
    <property type="match status" value="1"/>
</dbReference>
<keyword evidence="9" id="KW-0137">Centromere</keyword>
<feature type="compositionally biased region" description="Basic residues" evidence="10">
    <location>
        <begin position="1"/>
        <end position="11"/>
    </location>
</feature>
<evidence type="ECO:0000256" key="2">
    <source>
        <dbReference type="ARBA" id="ARBA00004584"/>
    </source>
</evidence>
<dbReference type="GO" id="GO:0000775">
    <property type="term" value="C:chromosome, centromeric region"/>
    <property type="evidence" value="ECO:0007669"/>
    <property type="project" value="UniProtKB-SubCell"/>
</dbReference>
<evidence type="ECO:0000259" key="12">
    <source>
        <dbReference type="Pfam" id="PF10512"/>
    </source>
</evidence>
<evidence type="ECO:0000256" key="4">
    <source>
        <dbReference type="ARBA" id="ARBA00022454"/>
    </source>
</evidence>
<reference evidence="13" key="1">
    <citation type="submission" date="2021-01" db="EMBL/GenBank/DDBJ databases">
        <authorList>
            <person name="Li R."/>
            <person name="Bekaert M."/>
        </authorList>
    </citation>
    <scope>NUCLEOTIDE SEQUENCE</scope>
    <source>
        <strain evidence="13">Farmed</strain>
    </source>
</reference>
<dbReference type="OrthoDB" id="6360905at2759"/>
<comment type="similarity">
    <text evidence="3">Belongs to the borealin family.</text>
</comment>
<dbReference type="GO" id="GO:0032133">
    <property type="term" value="C:chromosome passenger complex"/>
    <property type="evidence" value="ECO:0007669"/>
    <property type="project" value="TreeGrafter"/>
</dbReference>
<accession>A0A812DDY5</accession>
<keyword evidence="8" id="KW-0131">Cell cycle</keyword>
<keyword evidence="5" id="KW-0132">Cell division</keyword>
<dbReference type="PANTHER" id="PTHR16040:SF7">
    <property type="entry name" value="AUSTRALIN, ISOFORM A-RELATED"/>
    <property type="match status" value="1"/>
</dbReference>
<comment type="caution">
    <text evidence="13">The sequence shown here is derived from an EMBL/GenBank/DDBJ whole genome shotgun (WGS) entry which is preliminary data.</text>
</comment>
<feature type="domain" description="Borealin C-terminal" evidence="12">
    <location>
        <begin position="227"/>
        <end position="280"/>
    </location>
</feature>
<keyword evidence="14" id="KW-1185">Reference proteome</keyword>
<dbReference type="Gene3D" id="6.10.250.1900">
    <property type="match status" value="1"/>
</dbReference>
<dbReference type="GO" id="GO:0000070">
    <property type="term" value="P:mitotic sister chromatid segregation"/>
    <property type="evidence" value="ECO:0007669"/>
    <property type="project" value="TreeGrafter"/>
</dbReference>
<sequence length="316" mass="36011">MPRKRQVKKVRNVPEVPEGDEGKDLTREEQQQKLQVFLVDFDRKFEEKQQAVQRKIDLTMKRIDTYCQMGIQQIPKSLRKMKLIDFIAAGGTFESALEYLAKKDDDSYPNQKSVDSLRSIGQGKAPSDNQLYSDPFFQKIATDCASIIELENQIPKTSKKTLQAQDKSSCPSTAKKPLVQFQEMTNDDIDGMVTQTLRATRHRNVVNSAMKPASTVRKGSRLRTGSRMMQTPIYRDFKTPAITPKFDPKLPMTPFDRSPRKGERLLSFAGSPVVIQTRRNRNLEKIQENISSVLSEAVDSQIINKLTEVLDLIKND</sequence>
<feature type="region of interest" description="Disordered" evidence="10">
    <location>
        <begin position="105"/>
        <end position="126"/>
    </location>
</feature>
<organism evidence="13 14">
    <name type="scientific">Acanthosepion pharaonis</name>
    <name type="common">Pharaoh cuttlefish</name>
    <name type="synonym">Sepia pharaonis</name>
    <dbReference type="NCBI Taxonomy" id="158019"/>
    <lineage>
        <taxon>Eukaryota</taxon>
        <taxon>Metazoa</taxon>
        <taxon>Spiralia</taxon>
        <taxon>Lophotrochozoa</taxon>
        <taxon>Mollusca</taxon>
        <taxon>Cephalopoda</taxon>
        <taxon>Coleoidea</taxon>
        <taxon>Decapodiformes</taxon>
        <taxon>Sepiida</taxon>
        <taxon>Sepiina</taxon>
        <taxon>Sepiidae</taxon>
        <taxon>Acanthosepion</taxon>
    </lineage>
</organism>
<evidence type="ECO:0000313" key="13">
    <source>
        <dbReference type="EMBL" id="CAE1295733.1"/>
    </source>
</evidence>
<proteinExistence type="inferred from homology"/>
<name>A0A812DDY5_ACAPH</name>
<dbReference type="Pfam" id="PF10444">
    <property type="entry name" value="Nbl1_Borealin_N"/>
    <property type="match status" value="1"/>
</dbReference>
<evidence type="ECO:0000256" key="5">
    <source>
        <dbReference type="ARBA" id="ARBA00022618"/>
    </source>
</evidence>